<comment type="caution">
    <text evidence="1">The sequence shown here is derived from an EMBL/GenBank/DDBJ whole genome shotgun (WGS) entry which is preliminary data.</text>
</comment>
<protein>
    <submittedName>
        <fullName evidence="1">Uncharacterized protein</fullName>
    </submittedName>
</protein>
<sequence length="60" mass="7028">MTVSTQPLSRFMKFNANQIRNMMAKFVTVINRSSFSSNVKMAVEIFLGLLSDYMFDYFQM</sequence>
<proteinExistence type="predicted"/>
<evidence type="ECO:0000313" key="1">
    <source>
        <dbReference type="EMBL" id="KAK7860024.1"/>
    </source>
</evidence>
<dbReference type="Proteomes" id="UP000237347">
    <property type="component" value="Unassembled WGS sequence"/>
</dbReference>
<reference evidence="1 2" key="1">
    <citation type="journal article" date="2018" name="Sci. Data">
        <title>The draft genome sequence of cork oak.</title>
        <authorList>
            <person name="Ramos A.M."/>
            <person name="Usie A."/>
            <person name="Barbosa P."/>
            <person name="Barros P.M."/>
            <person name="Capote T."/>
            <person name="Chaves I."/>
            <person name="Simoes F."/>
            <person name="Abreu I."/>
            <person name="Carrasquinho I."/>
            <person name="Faro C."/>
            <person name="Guimaraes J.B."/>
            <person name="Mendonca D."/>
            <person name="Nobrega F."/>
            <person name="Rodrigues L."/>
            <person name="Saibo N.J.M."/>
            <person name="Varela M.C."/>
            <person name="Egas C."/>
            <person name="Matos J."/>
            <person name="Miguel C.M."/>
            <person name="Oliveira M.M."/>
            <person name="Ricardo C.P."/>
            <person name="Goncalves S."/>
        </authorList>
    </citation>
    <scope>NUCLEOTIDE SEQUENCE [LARGE SCALE GENOMIC DNA]</scope>
    <source>
        <strain evidence="2">cv. HL8</strain>
    </source>
</reference>
<organism evidence="1 2">
    <name type="scientific">Quercus suber</name>
    <name type="common">Cork oak</name>
    <dbReference type="NCBI Taxonomy" id="58331"/>
    <lineage>
        <taxon>Eukaryota</taxon>
        <taxon>Viridiplantae</taxon>
        <taxon>Streptophyta</taxon>
        <taxon>Embryophyta</taxon>
        <taxon>Tracheophyta</taxon>
        <taxon>Spermatophyta</taxon>
        <taxon>Magnoliopsida</taxon>
        <taxon>eudicotyledons</taxon>
        <taxon>Gunneridae</taxon>
        <taxon>Pentapetalae</taxon>
        <taxon>rosids</taxon>
        <taxon>fabids</taxon>
        <taxon>Fagales</taxon>
        <taxon>Fagaceae</taxon>
        <taxon>Quercus</taxon>
    </lineage>
</organism>
<name>A0AAW0MA38_QUESU</name>
<dbReference type="AlphaFoldDB" id="A0AAW0MA38"/>
<dbReference type="EMBL" id="PKMF04000009">
    <property type="protein sequence ID" value="KAK7860024.1"/>
    <property type="molecule type" value="Genomic_DNA"/>
</dbReference>
<keyword evidence="2" id="KW-1185">Reference proteome</keyword>
<accession>A0AAW0MA38</accession>
<evidence type="ECO:0000313" key="2">
    <source>
        <dbReference type="Proteomes" id="UP000237347"/>
    </source>
</evidence>
<gene>
    <name evidence="1" type="ORF">CFP56_000485</name>
</gene>